<dbReference type="Proteomes" id="UP000594261">
    <property type="component" value="Chromosome 12"/>
</dbReference>
<evidence type="ECO:0000256" key="3">
    <source>
        <dbReference type="ARBA" id="ARBA00022679"/>
    </source>
</evidence>
<name>A0A7N2RF09_QUELO</name>
<sequence>MARKSFSQNALSFLYKHLRRPENPTSTQWKIINAHASQLKYEKYTSLVHRAEELSNQTLIFHSEASLLKSSSLFPYFMVVAFEAGGLLRALIFFLLYPLVCLFGEELGLKIQIFLCFFGIKKESFRLGTAVLPRLFLQDVGDEGFEVVKICGRKVGVSDLPRIMVEGFLKDYLGVDAVLGKELKVVCGYYVGLVEDIKADGNVLDEILGEKRTGSVAIGFCSYKKLLDQHLLAHCKEVCLVSETEKRNWHILPREKYPKPLIFHDGRLALRPTQLATLAMFMWIPLGIFLVLIRVPVGITLPHWMSNPILAFTGARTTVARSKSSTASTNNEKRPNGIFYVCNHRTLLDPLYVQSVLDKPLSTVTYSISKFTELIAPIRTIHLTRDRETDGMAMKKLLSYGDVVVCTEGTTCREPYLLRFSPLFAELAYDIVPVAIDVQVSMFYGTTAGGCKCLDYAFHFLNPYPTYCIKFLEKLPDSHTCKFGGVSKFEVANHVQHEIAKALGFQCTSLTRKDKYMILAGNEGIIQDSKRP</sequence>
<proteinExistence type="inferred from homology"/>
<dbReference type="InterPro" id="IPR056462">
    <property type="entry name" value="HAD_RAM2/GPAT1-8"/>
</dbReference>
<dbReference type="Gramene" id="QL12p035620:mrna">
    <property type="protein sequence ID" value="QL12p035620:mrna"/>
    <property type="gene ID" value="QL12p035620"/>
</dbReference>
<evidence type="ECO:0000256" key="8">
    <source>
        <dbReference type="SAM" id="Phobius"/>
    </source>
</evidence>
<evidence type="ECO:0000313" key="10">
    <source>
        <dbReference type="EnsemblPlants" id="QL12p035620:mrna"/>
    </source>
</evidence>
<dbReference type="GO" id="GO:0010143">
    <property type="term" value="P:cutin biosynthetic process"/>
    <property type="evidence" value="ECO:0007669"/>
    <property type="project" value="TreeGrafter"/>
</dbReference>
<dbReference type="GO" id="GO:0016020">
    <property type="term" value="C:membrane"/>
    <property type="evidence" value="ECO:0007669"/>
    <property type="project" value="UniProtKB-SubCell"/>
</dbReference>
<dbReference type="PANTHER" id="PTHR15486:SF65">
    <property type="entry name" value="GLYCEROL-3-PHOSPHATE ACYLTRANSFERASE"/>
    <property type="match status" value="1"/>
</dbReference>
<dbReference type="Pfam" id="PF23270">
    <property type="entry name" value="HAD_RAM2_N"/>
    <property type="match status" value="1"/>
</dbReference>
<dbReference type="InterPro" id="IPR002123">
    <property type="entry name" value="Plipid/glycerol_acylTrfase"/>
</dbReference>
<evidence type="ECO:0000256" key="6">
    <source>
        <dbReference type="ARBA" id="ARBA00023136"/>
    </source>
</evidence>
<feature type="transmembrane region" description="Helical" evidence="8">
    <location>
        <begin position="275"/>
        <end position="297"/>
    </location>
</feature>
<keyword evidence="6 8" id="KW-0472">Membrane</keyword>
<accession>A0A7N2RF09</accession>
<keyword evidence="7" id="KW-0012">Acyltransferase</keyword>
<protein>
    <recommendedName>
        <fullName evidence="9">Phospholipid/glycerol acyltransferase domain-containing protein</fullName>
    </recommendedName>
</protein>
<evidence type="ECO:0000256" key="5">
    <source>
        <dbReference type="ARBA" id="ARBA00022989"/>
    </source>
</evidence>
<evidence type="ECO:0000256" key="4">
    <source>
        <dbReference type="ARBA" id="ARBA00022692"/>
    </source>
</evidence>
<comment type="similarity">
    <text evidence="2">Belongs to the GPAT/DAPAT family.</text>
</comment>
<dbReference type="GO" id="GO:0090447">
    <property type="term" value="F:glycerol-3-phosphate 2-O-acyltransferase activity"/>
    <property type="evidence" value="ECO:0007669"/>
    <property type="project" value="TreeGrafter"/>
</dbReference>
<dbReference type="Pfam" id="PF01553">
    <property type="entry name" value="Acyltransferase"/>
    <property type="match status" value="1"/>
</dbReference>
<dbReference type="InParanoid" id="A0A7N2RF09"/>
<dbReference type="GO" id="GO:0016791">
    <property type="term" value="F:phosphatase activity"/>
    <property type="evidence" value="ECO:0007669"/>
    <property type="project" value="TreeGrafter"/>
</dbReference>
<dbReference type="SUPFAM" id="SSF69593">
    <property type="entry name" value="Glycerol-3-phosphate (1)-acyltransferase"/>
    <property type="match status" value="1"/>
</dbReference>
<dbReference type="AlphaFoldDB" id="A0A7N2RF09"/>
<dbReference type="EMBL" id="LRBV02000012">
    <property type="status" value="NOT_ANNOTATED_CDS"/>
    <property type="molecule type" value="Genomic_DNA"/>
</dbReference>
<dbReference type="OMA" id="ISECTHH"/>
<evidence type="ECO:0000256" key="1">
    <source>
        <dbReference type="ARBA" id="ARBA00004141"/>
    </source>
</evidence>
<reference evidence="10" key="2">
    <citation type="submission" date="2021-01" db="UniProtKB">
        <authorList>
            <consortium name="EnsemblPlants"/>
        </authorList>
    </citation>
    <scope>IDENTIFICATION</scope>
</reference>
<feature type="domain" description="Phospholipid/glycerol acyltransferase" evidence="9">
    <location>
        <begin position="338"/>
        <end position="439"/>
    </location>
</feature>
<keyword evidence="3" id="KW-0808">Transferase</keyword>
<keyword evidence="5 8" id="KW-1133">Transmembrane helix</keyword>
<reference evidence="10 11" key="1">
    <citation type="journal article" date="2016" name="G3 (Bethesda)">
        <title>First Draft Assembly and Annotation of the Genome of a California Endemic Oak Quercus lobata Nee (Fagaceae).</title>
        <authorList>
            <person name="Sork V.L."/>
            <person name="Fitz-Gibbon S.T."/>
            <person name="Puiu D."/>
            <person name="Crepeau M."/>
            <person name="Gugger P.F."/>
            <person name="Sherman R."/>
            <person name="Stevens K."/>
            <person name="Langley C.H."/>
            <person name="Pellegrini M."/>
            <person name="Salzberg S.L."/>
        </authorList>
    </citation>
    <scope>NUCLEOTIDE SEQUENCE [LARGE SCALE GENOMIC DNA]</scope>
    <source>
        <strain evidence="10 11">cv. SW786</strain>
    </source>
</reference>
<dbReference type="EnsemblPlants" id="QL12p035620:mrna">
    <property type="protein sequence ID" value="QL12p035620:mrna"/>
    <property type="gene ID" value="QL12p035620"/>
</dbReference>
<evidence type="ECO:0000259" key="9">
    <source>
        <dbReference type="SMART" id="SM00563"/>
    </source>
</evidence>
<keyword evidence="11" id="KW-1185">Reference proteome</keyword>
<evidence type="ECO:0000256" key="7">
    <source>
        <dbReference type="ARBA" id="ARBA00023315"/>
    </source>
</evidence>
<evidence type="ECO:0000256" key="2">
    <source>
        <dbReference type="ARBA" id="ARBA00007937"/>
    </source>
</evidence>
<evidence type="ECO:0000313" key="11">
    <source>
        <dbReference type="Proteomes" id="UP000594261"/>
    </source>
</evidence>
<dbReference type="PANTHER" id="PTHR15486">
    <property type="entry name" value="ANCIENT UBIQUITOUS PROTEIN"/>
    <property type="match status" value="1"/>
</dbReference>
<dbReference type="SMART" id="SM00563">
    <property type="entry name" value="PlsC"/>
    <property type="match status" value="1"/>
</dbReference>
<organism evidence="10 11">
    <name type="scientific">Quercus lobata</name>
    <name type="common">Valley oak</name>
    <dbReference type="NCBI Taxonomy" id="97700"/>
    <lineage>
        <taxon>Eukaryota</taxon>
        <taxon>Viridiplantae</taxon>
        <taxon>Streptophyta</taxon>
        <taxon>Embryophyta</taxon>
        <taxon>Tracheophyta</taxon>
        <taxon>Spermatophyta</taxon>
        <taxon>Magnoliopsida</taxon>
        <taxon>eudicotyledons</taxon>
        <taxon>Gunneridae</taxon>
        <taxon>Pentapetalae</taxon>
        <taxon>rosids</taxon>
        <taxon>fabids</taxon>
        <taxon>Fagales</taxon>
        <taxon>Fagaceae</taxon>
        <taxon>Quercus</taxon>
    </lineage>
</organism>
<keyword evidence="4 8" id="KW-0812">Transmembrane</keyword>
<comment type="subcellular location">
    <subcellularLocation>
        <location evidence="1">Membrane</location>
        <topology evidence="1">Multi-pass membrane protein</topology>
    </subcellularLocation>
</comment>